<evidence type="ECO:0000256" key="1">
    <source>
        <dbReference type="ARBA" id="ARBA00004651"/>
    </source>
</evidence>
<proteinExistence type="predicted"/>
<dbReference type="InterPro" id="IPR027379">
    <property type="entry name" value="CLS_N"/>
</dbReference>
<evidence type="ECO:0000256" key="4">
    <source>
        <dbReference type="ARBA" id="ARBA00022989"/>
    </source>
</evidence>
<keyword evidence="2" id="KW-1003">Cell membrane</keyword>
<keyword evidence="4 6" id="KW-1133">Transmembrane helix</keyword>
<keyword evidence="5 6" id="KW-0472">Membrane</keyword>
<organism evidence="8 9">
    <name type="scientific">Ohtaekwangia kribbensis</name>
    <dbReference type="NCBI Taxonomy" id="688913"/>
    <lineage>
        <taxon>Bacteria</taxon>
        <taxon>Pseudomonadati</taxon>
        <taxon>Bacteroidota</taxon>
        <taxon>Cytophagia</taxon>
        <taxon>Cytophagales</taxon>
        <taxon>Fulvivirgaceae</taxon>
        <taxon>Ohtaekwangia</taxon>
    </lineage>
</organism>
<comment type="caution">
    <text evidence="8">The sequence shown here is derived from an EMBL/GenBank/DDBJ whole genome shotgun (WGS) entry which is preliminary data.</text>
</comment>
<sequence length="78" mass="8563">MEENVLLYLGGIGASEILPLSIFMVLPGILWLWAIIDLVKRDFSDSATKIIWALVIIFIPFVGSILYLVVGRSKAVGS</sequence>
<dbReference type="Proteomes" id="UP001597112">
    <property type="component" value="Unassembled WGS sequence"/>
</dbReference>
<keyword evidence="3 6" id="KW-0812">Transmembrane</keyword>
<evidence type="ECO:0000259" key="7">
    <source>
        <dbReference type="Pfam" id="PF13396"/>
    </source>
</evidence>
<feature type="transmembrane region" description="Helical" evidence="6">
    <location>
        <begin position="20"/>
        <end position="39"/>
    </location>
</feature>
<feature type="transmembrane region" description="Helical" evidence="6">
    <location>
        <begin position="51"/>
        <end position="70"/>
    </location>
</feature>
<dbReference type="EMBL" id="JBHTKA010000002">
    <property type="protein sequence ID" value="MFD0999706.1"/>
    <property type="molecule type" value="Genomic_DNA"/>
</dbReference>
<evidence type="ECO:0000256" key="2">
    <source>
        <dbReference type="ARBA" id="ARBA00022475"/>
    </source>
</evidence>
<evidence type="ECO:0000313" key="9">
    <source>
        <dbReference type="Proteomes" id="UP001597112"/>
    </source>
</evidence>
<evidence type="ECO:0000256" key="5">
    <source>
        <dbReference type="ARBA" id="ARBA00023136"/>
    </source>
</evidence>
<evidence type="ECO:0000256" key="6">
    <source>
        <dbReference type="SAM" id="Phobius"/>
    </source>
</evidence>
<dbReference type="RefSeq" id="WP_377578633.1">
    <property type="nucleotide sequence ID" value="NZ_JBHTKA010000002.1"/>
</dbReference>
<keyword evidence="9" id="KW-1185">Reference proteome</keyword>
<feature type="domain" description="Cardiolipin synthase N-terminal" evidence="7">
    <location>
        <begin position="29"/>
        <end position="72"/>
    </location>
</feature>
<accession>A0ABW3K3E5</accession>
<gene>
    <name evidence="8" type="ORF">ACFQ21_10325</name>
</gene>
<reference evidence="9" key="1">
    <citation type="journal article" date="2019" name="Int. J. Syst. Evol. Microbiol.">
        <title>The Global Catalogue of Microorganisms (GCM) 10K type strain sequencing project: providing services to taxonomists for standard genome sequencing and annotation.</title>
        <authorList>
            <consortium name="The Broad Institute Genomics Platform"/>
            <consortium name="The Broad Institute Genome Sequencing Center for Infectious Disease"/>
            <person name="Wu L."/>
            <person name="Ma J."/>
        </authorList>
    </citation>
    <scope>NUCLEOTIDE SEQUENCE [LARGE SCALE GENOMIC DNA]</scope>
    <source>
        <strain evidence="9">CCUG 58938</strain>
    </source>
</reference>
<evidence type="ECO:0000256" key="3">
    <source>
        <dbReference type="ARBA" id="ARBA00022692"/>
    </source>
</evidence>
<name>A0ABW3K3E5_9BACT</name>
<evidence type="ECO:0000313" key="8">
    <source>
        <dbReference type="EMBL" id="MFD0999706.1"/>
    </source>
</evidence>
<dbReference type="Pfam" id="PF13396">
    <property type="entry name" value="PLDc_N"/>
    <property type="match status" value="1"/>
</dbReference>
<protein>
    <submittedName>
        <fullName evidence="8">PLD nuclease N-terminal domain-containing protein</fullName>
    </submittedName>
</protein>
<comment type="subcellular location">
    <subcellularLocation>
        <location evidence="1">Cell membrane</location>
        <topology evidence="1">Multi-pass membrane protein</topology>
    </subcellularLocation>
</comment>